<evidence type="ECO:0000313" key="1">
    <source>
        <dbReference type="EMBL" id="QCD64860.1"/>
    </source>
</evidence>
<dbReference type="KEGG" id="halz:E5139_04115"/>
<evidence type="ECO:0000313" key="2">
    <source>
        <dbReference type="Proteomes" id="UP000297053"/>
    </source>
</evidence>
<reference evidence="1 2" key="1">
    <citation type="submission" date="2019-04" db="EMBL/GenBank/DDBJ databases">
        <title>Complete genome sequence of Arthrobacter sp. ZXY-2 associated with effective atrazine degradation and salt adaptation.</title>
        <authorList>
            <person name="Zhao X."/>
        </authorList>
    </citation>
    <scope>NUCLEOTIDE SEQUENCE [LARGE SCALE GENOMIC DNA]</scope>
    <source>
        <strain evidence="2">ZP60</strain>
    </source>
</reference>
<gene>
    <name evidence="1" type="ORF">E5139_04115</name>
</gene>
<organism evidence="1 2">
    <name type="scientific">Halomicrobium mukohataei</name>
    <dbReference type="NCBI Taxonomy" id="57705"/>
    <lineage>
        <taxon>Archaea</taxon>
        <taxon>Methanobacteriati</taxon>
        <taxon>Methanobacteriota</taxon>
        <taxon>Stenosarchaea group</taxon>
        <taxon>Halobacteria</taxon>
        <taxon>Halobacteriales</taxon>
        <taxon>Haloarculaceae</taxon>
        <taxon>Halomicrobium</taxon>
    </lineage>
</organism>
<dbReference type="GeneID" id="42178093"/>
<accession>A0A4D6KA84</accession>
<proteinExistence type="predicted"/>
<name>A0A4D6KA84_9EURY</name>
<dbReference type="RefSeq" id="WP_012807694.1">
    <property type="nucleotide sequence ID" value="NZ_CP039375.1"/>
</dbReference>
<dbReference type="EMBL" id="CP039375">
    <property type="protein sequence ID" value="QCD64860.1"/>
    <property type="molecule type" value="Genomic_DNA"/>
</dbReference>
<sequence>MADSIHIDLLYPADHEDEIIDTAAEIAESKNEYELFEKGVDLTGTLRIIFARNDFDIELRATASPGRHQNGTVATFYVEGGRLDDATKLAEADNLASLIGAVKDIYSAIESPPVMCYGVAPNQPLAAPTPDSRYPSSPRRFISWLDLYPPTEVEQIGRDTLLSAPAPRVEELDDGSILIVSKHPFSDDAIEDVADHIGIPFWGDDPGLVS</sequence>
<protein>
    <submittedName>
        <fullName evidence="1">Uncharacterized protein</fullName>
    </submittedName>
</protein>
<dbReference type="AlphaFoldDB" id="A0A4D6KA84"/>
<reference evidence="1 2" key="2">
    <citation type="submission" date="2019-04" db="EMBL/GenBank/DDBJ databases">
        <authorList>
            <person name="Yang S."/>
            <person name="Wei W."/>
        </authorList>
    </citation>
    <scope>NUCLEOTIDE SEQUENCE [LARGE SCALE GENOMIC DNA]</scope>
    <source>
        <strain evidence="2">ZP60</strain>
    </source>
</reference>
<dbReference type="Proteomes" id="UP000297053">
    <property type="component" value="Chromosome"/>
</dbReference>